<dbReference type="PANTHER" id="PTHR30482">
    <property type="entry name" value="HIGH-AFFINITY BRANCHED-CHAIN AMINO ACID TRANSPORT SYSTEM PERMEASE"/>
    <property type="match status" value="1"/>
</dbReference>
<proteinExistence type="predicted"/>
<reference evidence="8 9" key="1">
    <citation type="submission" date="2020-03" db="EMBL/GenBank/DDBJ databases">
        <title>Sequencing the genomes of 1000 actinobacteria strains.</title>
        <authorList>
            <person name="Klenk H.-P."/>
        </authorList>
    </citation>
    <scope>NUCLEOTIDE SEQUENCE [LARGE SCALE GENOMIC DNA]</scope>
    <source>
        <strain evidence="8 9">DSM 45685</strain>
    </source>
</reference>
<evidence type="ECO:0000256" key="7">
    <source>
        <dbReference type="SAM" id="Phobius"/>
    </source>
</evidence>
<feature type="region of interest" description="Disordered" evidence="6">
    <location>
        <begin position="346"/>
        <end position="386"/>
    </location>
</feature>
<evidence type="ECO:0000256" key="4">
    <source>
        <dbReference type="ARBA" id="ARBA00022989"/>
    </source>
</evidence>
<sequence length="386" mass="40489">MTIPASPKPRWAVGVVLVAVAAVLPLLHRDVPYVFDGALDSPGVLHLLALMLVFGALAMTYDLMFGFTGLLSFGHALYFALGVYGTVVVLSELDLGFAGSVLLVAVGGIVLPLLVGAVCLRVKDIAFAMVTLAFAQAGAIFVMRDPFDITGGELGRALPFREVPDVFVGIVNSRNIYWLALALVVVVYLVARVATASPTGRVWQAIRENERRVGVLGLAPYRFKLTVFVLASFLATMCGVVYVLAVGGANPTVTTPTFTLILLVMVVLGGAGRLWGALVGGMLYTYLDNRLAQLAASPSVGELPAVIRVPLSEPLFALGLLFVVVVLFVPGGVAGLVTGRRGAGSWRPPWRGRGGGDGSSSRTAESGEQAPTAERAAQDVTEGVAR</sequence>
<evidence type="ECO:0000256" key="2">
    <source>
        <dbReference type="ARBA" id="ARBA00022475"/>
    </source>
</evidence>
<keyword evidence="5 7" id="KW-0472">Membrane</keyword>
<feature type="transmembrane region" description="Helical" evidence="7">
    <location>
        <begin position="225"/>
        <end position="245"/>
    </location>
</feature>
<comment type="caution">
    <text evidence="8">The sequence shown here is derived from an EMBL/GenBank/DDBJ whole genome shotgun (WGS) entry which is preliminary data.</text>
</comment>
<dbReference type="RefSeq" id="WP_167166547.1">
    <property type="nucleotide sequence ID" value="NZ_JAAOYM010000001.1"/>
</dbReference>
<dbReference type="InterPro" id="IPR001851">
    <property type="entry name" value="ABC_transp_permease"/>
</dbReference>
<evidence type="ECO:0000256" key="5">
    <source>
        <dbReference type="ARBA" id="ARBA00023136"/>
    </source>
</evidence>
<feature type="transmembrane region" description="Helical" evidence="7">
    <location>
        <begin position="70"/>
        <end position="91"/>
    </location>
</feature>
<feature type="transmembrane region" description="Helical" evidence="7">
    <location>
        <begin position="97"/>
        <end position="118"/>
    </location>
</feature>
<dbReference type="Proteomes" id="UP000545493">
    <property type="component" value="Unassembled WGS sequence"/>
</dbReference>
<keyword evidence="2" id="KW-1003">Cell membrane</keyword>
<feature type="transmembrane region" description="Helical" evidence="7">
    <location>
        <begin position="176"/>
        <end position="194"/>
    </location>
</feature>
<feature type="transmembrane region" description="Helical" evidence="7">
    <location>
        <begin position="257"/>
        <end position="279"/>
    </location>
</feature>
<name>A0A7X5ULV8_9PSEU</name>
<feature type="transmembrane region" description="Helical" evidence="7">
    <location>
        <begin position="45"/>
        <end position="63"/>
    </location>
</feature>
<evidence type="ECO:0000256" key="1">
    <source>
        <dbReference type="ARBA" id="ARBA00004651"/>
    </source>
</evidence>
<keyword evidence="4 7" id="KW-1133">Transmembrane helix</keyword>
<evidence type="ECO:0000313" key="9">
    <source>
        <dbReference type="Proteomes" id="UP000545493"/>
    </source>
</evidence>
<comment type="subcellular location">
    <subcellularLocation>
        <location evidence="1">Cell membrane</location>
        <topology evidence="1">Multi-pass membrane protein</topology>
    </subcellularLocation>
</comment>
<dbReference type="EMBL" id="JAAOYM010000001">
    <property type="protein sequence ID" value="NIJ10431.1"/>
    <property type="molecule type" value="Genomic_DNA"/>
</dbReference>
<keyword evidence="9" id="KW-1185">Reference proteome</keyword>
<feature type="transmembrane region" description="Helical" evidence="7">
    <location>
        <begin position="315"/>
        <end position="337"/>
    </location>
</feature>
<evidence type="ECO:0000256" key="6">
    <source>
        <dbReference type="SAM" id="MobiDB-lite"/>
    </source>
</evidence>
<dbReference type="GO" id="GO:0005886">
    <property type="term" value="C:plasma membrane"/>
    <property type="evidence" value="ECO:0007669"/>
    <property type="project" value="UniProtKB-SubCell"/>
</dbReference>
<keyword evidence="3 7" id="KW-0812">Transmembrane</keyword>
<dbReference type="Pfam" id="PF02653">
    <property type="entry name" value="BPD_transp_2"/>
    <property type="match status" value="1"/>
</dbReference>
<protein>
    <submittedName>
        <fullName evidence="8">Branched-chain amino acid transport system permease protein</fullName>
    </submittedName>
</protein>
<dbReference type="PANTHER" id="PTHR30482:SF17">
    <property type="entry name" value="ABC TRANSPORTER ATP-BINDING PROTEIN"/>
    <property type="match status" value="1"/>
</dbReference>
<dbReference type="InterPro" id="IPR043428">
    <property type="entry name" value="LivM-like"/>
</dbReference>
<dbReference type="CDD" id="cd06581">
    <property type="entry name" value="TM_PBP1_LivM_like"/>
    <property type="match status" value="1"/>
</dbReference>
<dbReference type="GO" id="GO:0015658">
    <property type="term" value="F:branched-chain amino acid transmembrane transporter activity"/>
    <property type="evidence" value="ECO:0007669"/>
    <property type="project" value="InterPro"/>
</dbReference>
<evidence type="ECO:0000313" key="8">
    <source>
        <dbReference type="EMBL" id="NIJ10431.1"/>
    </source>
</evidence>
<accession>A0A7X5ULV8</accession>
<evidence type="ECO:0000256" key="3">
    <source>
        <dbReference type="ARBA" id="ARBA00022692"/>
    </source>
</evidence>
<gene>
    <name evidence="8" type="ORF">FHU38_000775</name>
</gene>
<organism evidence="8 9">
    <name type="scientific">Saccharomonospora amisosensis</name>
    <dbReference type="NCBI Taxonomy" id="1128677"/>
    <lineage>
        <taxon>Bacteria</taxon>
        <taxon>Bacillati</taxon>
        <taxon>Actinomycetota</taxon>
        <taxon>Actinomycetes</taxon>
        <taxon>Pseudonocardiales</taxon>
        <taxon>Pseudonocardiaceae</taxon>
        <taxon>Saccharomonospora</taxon>
    </lineage>
</organism>
<dbReference type="AlphaFoldDB" id="A0A7X5ULV8"/>